<dbReference type="SUPFAM" id="SSF46894">
    <property type="entry name" value="C-terminal effector domain of the bipartite response regulators"/>
    <property type="match status" value="1"/>
</dbReference>
<dbReference type="InterPro" id="IPR000792">
    <property type="entry name" value="Tscrpt_reg_LuxR_C"/>
</dbReference>
<sequence length="966" mass="111903">MKSYRFKIGLLFCLVYPAIILAKEVVFLGIPEIEYFNRRHYQGGTQNWQISQAESGIIYAANNDGILEYDGTTWRLLTRVVDVIVRSVLAHEEKIYMGAYNEFGYYFKNDRNEFEYKSLSVNDEISALGDVWNIIPYNNMLIFQADKGLVVYRDDQDMQFVPARSRISNAFLVNGIIMVYDEEAGLMELRNNNLFVVSGGEQFAGIGIGTILPLSDREVLIGTISEGLFVWDYQQFKPWETPAAEIVANANVFCGVNYGSEFLIFGTIQSGVIVTDMLGNVQLIANKDRGLQNNTVLGLDIDNEGNIWAGLDNGIARINFNSTISFIHGYYDIGTGYTMEIFKNNVYLGTNQALYHISNEDFRNPEKSRDDFTRIPGTSGQVWSLFVDKEGRLLCGHNNGVFEISGSNAQPITPTSVMGAWIFRYPPNRDDILLVGSYSGILILRKDGNNWVFDKRLNGFSESARYMEWDSDGSLWVTHGYLGIFRLYFNDDYTEIDRVEEYREARGMVDNAALNVSLINGEPLFSSIHGIYGYDNSSASFYRHYMNRYFINEEYPVVIQQDQYNNIWFFTTEGVGVLRRLEDGSFTRVIGPFYPVHGRLVNGFEFLKILDERNAIIGVEDGFAHYSVNERKNFMKPFHVHIRGFRNHDESVTYYLAQPNGEQKQIPEWPYAKNSFEVTYSATTFENSNIRYSNFIEGIDSDWSAWTSQKQRQFTNIREGKYTFWVKAVNIHGVESDPIGFIFVVNPPWIRTTTAKVLYVFVVILLLLGSWILMNRLMERSKMLEKRRQQEKFKIREEQLRNAALENEKEMIRLRNEKLRNEMMFKEKELANSTMNIIHKNEFLLKVKEELARVSKQRDFTGMDRKVKDIIRKIDKDIDNDSHWEVFELHLEQVHEEFLKRLHEKFPDLSSKEKKLSAYLRMDMTSKEISSLLNISVRAVENNRYKLRKKLGLEGGDNLIDFIMNI</sequence>
<accession>A0A4R2GLS9</accession>
<feature type="domain" description="HTH luxR-type" evidence="3">
    <location>
        <begin position="906"/>
        <end position="963"/>
    </location>
</feature>
<protein>
    <submittedName>
        <fullName evidence="4">YXYXY domain-containing protein</fullName>
    </submittedName>
</protein>
<dbReference type="InterPro" id="IPR011047">
    <property type="entry name" value="Quinoprotein_ADH-like_sf"/>
</dbReference>
<evidence type="ECO:0000256" key="2">
    <source>
        <dbReference type="SAM" id="Phobius"/>
    </source>
</evidence>
<dbReference type="SUPFAM" id="SSF50998">
    <property type="entry name" value="Quinoprotein alcohol dehydrogenase-like"/>
    <property type="match status" value="1"/>
</dbReference>
<dbReference type="Gene3D" id="2.130.10.10">
    <property type="entry name" value="YVTN repeat-like/Quinoprotein amine dehydrogenase"/>
    <property type="match status" value="2"/>
</dbReference>
<proteinExistence type="predicted"/>
<dbReference type="GO" id="GO:0003677">
    <property type="term" value="F:DNA binding"/>
    <property type="evidence" value="ECO:0007669"/>
    <property type="project" value="InterPro"/>
</dbReference>
<dbReference type="SMART" id="SM00421">
    <property type="entry name" value="HTH_LUXR"/>
    <property type="match status" value="1"/>
</dbReference>
<dbReference type="Pfam" id="PF07495">
    <property type="entry name" value="Y_Y_Y"/>
    <property type="match status" value="1"/>
</dbReference>
<dbReference type="OrthoDB" id="1090267at2"/>
<dbReference type="InterPro" id="IPR011123">
    <property type="entry name" value="Y_Y_Y"/>
</dbReference>
<dbReference type="SUPFAM" id="SSF50952">
    <property type="entry name" value="Soluble quinoprotein glucose dehydrogenase"/>
    <property type="match status" value="1"/>
</dbReference>
<dbReference type="Proteomes" id="UP000295221">
    <property type="component" value="Unassembled WGS sequence"/>
</dbReference>
<evidence type="ECO:0000259" key="3">
    <source>
        <dbReference type="SMART" id="SM00421"/>
    </source>
</evidence>
<dbReference type="InterPro" id="IPR011041">
    <property type="entry name" value="Quinoprot_gluc/sorb_DH_b-prop"/>
</dbReference>
<feature type="coiled-coil region" evidence="1">
    <location>
        <begin position="788"/>
        <end position="836"/>
    </location>
</feature>
<dbReference type="EMBL" id="SLWK01000003">
    <property type="protein sequence ID" value="TCO09268.1"/>
    <property type="molecule type" value="Genomic_DNA"/>
</dbReference>
<dbReference type="RefSeq" id="WP_132433174.1">
    <property type="nucleotide sequence ID" value="NZ_SLWK01000003.1"/>
</dbReference>
<evidence type="ECO:0000313" key="5">
    <source>
        <dbReference type="Proteomes" id="UP000295221"/>
    </source>
</evidence>
<keyword evidence="2" id="KW-0812">Transmembrane</keyword>
<organism evidence="4 5">
    <name type="scientific">Natronoflexus pectinivorans</name>
    <dbReference type="NCBI Taxonomy" id="682526"/>
    <lineage>
        <taxon>Bacteria</taxon>
        <taxon>Pseudomonadati</taxon>
        <taxon>Bacteroidota</taxon>
        <taxon>Bacteroidia</taxon>
        <taxon>Marinilabiliales</taxon>
        <taxon>Marinilabiliaceae</taxon>
        <taxon>Natronoflexus</taxon>
    </lineage>
</organism>
<keyword evidence="2" id="KW-1133">Transmembrane helix</keyword>
<evidence type="ECO:0000256" key="1">
    <source>
        <dbReference type="SAM" id="Coils"/>
    </source>
</evidence>
<dbReference type="InterPro" id="IPR015943">
    <property type="entry name" value="WD40/YVTN_repeat-like_dom_sf"/>
</dbReference>
<dbReference type="Gene3D" id="2.60.40.10">
    <property type="entry name" value="Immunoglobulins"/>
    <property type="match status" value="1"/>
</dbReference>
<dbReference type="InterPro" id="IPR013783">
    <property type="entry name" value="Ig-like_fold"/>
</dbReference>
<dbReference type="InterPro" id="IPR036388">
    <property type="entry name" value="WH-like_DNA-bd_sf"/>
</dbReference>
<keyword evidence="5" id="KW-1185">Reference proteome</keyword>
<dbReference type="InterPro" id="IPR016032">
    <property type="entry name" value="Sig_transdc_resp-reg_C-effctor"/>
</dbReference>
<dbReference type="GO" id="GO:0006355">
    <property type="term" value="P:regulation of DNA-templated transcription"/>
    <property type="evidence" value="ECO:0007669"/>
    <property type="project" value="InterPro"/>
</dbReference>
<reference evidence="4 5" key="1">
    <citation type="submission" date="2019-03" db="EMBL/GenBank/DDBJ databases">
        <title>Genomic Encyclopedia of Type Strains, Phase IV (KMG-IV): sequencing the most valuable type-strain genomes for metagenomic binning, comparative biology and taxonomic classification.</title>
        <authorList>
            <person name="Goeker M."/>
        </authorList>
    </citation>
    <scope>NUCLEOTIDE SEQUENCE [LARGE SCALE GENOMIC DNA]</scope>
    <source>
        <strain evidence="4 5">DSM 24179</strain>
    </source>
</reference>
<keyword evidence="2" id="KW-0472">Membrane</keyword>
<feature type="transmembrane region" description="Helical" evidence="2">
    <location>
        <begin position="757"/>
        <end position="778"/>
    </location>
</feature>
<comment type="caution">
    <text evidence="4">The sequence shown here is derived from an EMBL/GenBank/DDBJ whole genome shotgun (WGS) entry which is preliminary data.</text>
</comment>
<dbReference type="Gene3D" id="1.10.10.10">
    <property type="entry name" value="Winged helix-like DNA-binding domain superfamily/Winged helix DNA-binding domain"/>
    <property type="match status" value="1"/>
</dbReference>
<keyword evidence="1" id="KW-0175">Coiled coil</keyword>
<name>A0A4R2GLS9_9BACT</name>
<gene>
    <name evidence="4" type="ORF">EV194_103179</name>
</gene>
<dbReference type="AlphaFoldDB" id="A0A4R2GLS9"/>
<evidence type="ECO:0000313" key="4">
    <source>
        <dbReference type="EMBL" id="TCO09268.1"/>
    </source>
</evidence>